<dbReference type="InterPro" id="IPR051299">
    <property type="entry name" value="AB_hydrolase_lip/est"/>
</dbReference>
<feature type="compositionally biased region" description="Low complexity" evidence="3">
    <location>
        <begin position="11"/>
        <end position="22"/>
    </location>
</feature>
<dbReference type="CDD" id="cd00519">
    <property type="entry name" value="Lipase_3"/>
    <property type="match status" value="1"/>
</dbReference>
<dbReference type="GO" id="GO:0006629">
    <property type="term" value="P:lipid metabolic process"/>
    <property type="evidence" value="ECO:0007669"/>
    <property type="project" value="InterPro"/>
</dbReference>
<evidence type="ECO:0000256" key="2">
    <source>
        <dbReference type="ARBA" id="ARBA00022801"/>
    </source>
</evidence>
<evidence type="ECO:0000313" key="5">
    <source>
        <dbReference type="EMBL" id="KAE9979667.1"/>
    </source>
</evidence>
<dbReference type="AlphaFoldDB" id="A0A8H3UYJ1"/>
<gene>
    <name evidence="5" type="ORF">EG327_006924</name>
</gene>
<organism evidence="5 6">
    <name type="scientific">Venturia inaequalis</name>
    <name type="common">Apple scab fungus</name>
    <dbReference type="NCBI Taxonomy" id="5025"/>
    <lineage>
        <taxon>Eukaryota</taxon>
        <taxon>Fungi</taxon>
        <taxon>Dikarya</taxon>
        <taxon>Ascomycota</taxon>
        <taxon>Pezizomycotina</taxon>
        <taxon>Dothideomycetes</taxon>
        <taxon>Pleosporomycetidae</taxon>
        <taxon>Venturiales</taxon>
        <taxon>Venturiaceae</taxon>
        <taxon>Venturia</taxon>
    </lineage>
</organism>
<dbReference type="GO" id="GO:0016787">
    <property type="term" value="F:hydrolase activity"/>
    <property type="evidence" value="ECO:0007669"/>
    <property type="project" value="UniProtKB-KW"/>
</dbReference>
<dbReference type="PANTHER" id="PTHR46640">
    <property type="entry name" value="TRIACYLGLYCEROL LIPASE, PUTATIVE (AFU_ORTHOLOGUE AFUA_6G06510)-RELATED"/>
    <property type="match status" value="1"/>
</dbReference>
<dbReference type="InterPro" id="IPR002921">
    <property type="entry name" value="Fungal_lipase-type"/>
</dbReference>
<accession>A0A8H3UYJ1</accession>
<name>A0A8H3UYJ1_VENIN</name>
<dbReference type="Proteomes" id="UP000490939">
    <property type="component" value="Unassembled WGS sequence"/>
</dbReference>
<evidence type="ECO:0000313" key="6">
    <source>
        <dbReference type="Proteomes" id="UP000490939"/>
    </source>
</evidence>
<dbReference type="Gene3D" id="3.40.50.1820">
    <property type="entry name" value="alpha/beta hydrolase"/>
    <property type="match status" value="1"/>
</dbReference>
<proteinExistence type="predicted"/>
<dbReference type="InterPro" id="IPR029058">
    <property type="entry name" value="AB_hydrolase_fold"/>
</dbReference>
<feature type="domain" description="Fungal lipase-type" evidence="4">
    <location>
        <begin position="48"/>
        <end position="179"/>
    </location>
</feature>
<dbReference type="EMBL" id="WNWR01000407">
    <property type="protein sequence ID" value="KAE9979667.1"/>
    <property type="molecule type" value="Genomic_DNA"/>
</dbReference>
<dbReference type="SUPFAM" id="SSF53474">
    <property type="entry name" value="alpha/beta-Hydrolases"/>
    <property type="match status" value="1"/>
</dbReference>
<protein>
    <recommendedName>
        <fullName evidence="4">Fungal lipase-type domain-containing protein</fullName>
    </recommendedName>
</protein>
<evidence type="ECO:0000256" key="3">
    <source>
        <dbReference type="SAM" id="MobiDB-lite"/>
    </source>
</evidence>
<feature type="region of interest" description="Disordered" evidence="3">
    <location>
        <begin position="1"/>
        <end position="29"/>
    </location>
</feature>
<keyword evidence="6" id="KW-1185">Reference proteome</keyword>
<evidence type="ECO:0000259" key="4">
    <source>
        <dbReference type="Pfam" id="PF01764"/>
    </source>
</evidence>
<comment type="caution">
    <text evidence="5">The sequence shown here is derived from an EMBL/GenBank/DDBJ whole genome shotgun (WGS) entry which is preliminary data.</text>
</comment>
<sequence length="241" mass="25832">MALEQKRFEASNSISSSTLQSSGKKCPHGGATDTTGYLAIDTTKKLIVLSFRGSTSLRNYLVDVNFPLTNIDICTGCQGDSGFWGAWSDNRAQILPSVKKTVAAYPTYKVIATGHSLGGAIATFAAAELRNAGIAVDLITFGSPRALNPTGATYISAQNKGANYRLTHLNDPVPRLPPRSFGFEHVDTEYYISSAYGAVVTVADVAVCDCNDDWVALDIQAHAWYFGRISVCYDGGDTIEV</sequence>
<evidence type="ECO:0000256" key="1">
    <source>
        <dbReference type="ARBA" id="ARBA00022729"/>
    </source>
</evidence>
<keyword evidence="1" id="KW-0732">Signal</keyword>
<dbReference type="PANTHER" id="PTHR46640:SF1">
    <property type="entry name" value="FUNGAL LIPASE-LIKE DOMAIN-CONTAINING PROTEIN-RELATED"/>
    <property type="match status" value="1"/>
</dbReference>
<keyword evidence="2" id="KW-0378">Hydrolase</keyword>
<reference evidence="5 6" key="1">
    <citation type="submission" date="2019-07" db="EMBL/GenBank/DDBJ databases">
        <title>Venturia inaequalis Genome Resource.</title>
        <authorList>
            <person name="Lichtner F.J."/>
        </authorList>
    </citation>
    <scope>NUCLEOTIDE SEQUENCE [LARGE SCALE GENOMIC DNA]</scope>
    <source>
        <strain evidence="5 6">DMI_063113</strain>
    </source>
</reference>
<dbReference type="Pfam" id="PF01764">
    <property type="entry name" value="Lipase_3"/>
    <property type="match status" value="1"/>
</dbReference>